<reference evidence="2 3" key="1">
    <citation type="journal article" date="2016" name="Syst. Appl. Microbiol.">
        <title>Pararhizobium polonicum sp. nov. isolated from tumors on stone fruit rootstocks.</title>
        <authorList>
            <person name="Pulawska J."/>
            <person name="Kuzmanovic N."/>
            <person name="Willems A."/>
            <person name="Pothier J.F."/>
        </authorList>
    </citation>
    <scope>NUCLEOTIDE SEQUENCE [LARGE SCALE GENOMIC DNA]</scope>
    <source>
        <strain evidence="2 3">F5.1</strain>
    </source>
</reference>
<dbReference type="InterPro" id="IPR025870">
    <property type="entry name" value="Glyoxalase-like_dom"/>
</dbReference>
<dbReference type="Gene3D" id="3.10.180.10">
    <property type="entry name" value="2,3-Dihydroxybiphenyl 1,2-Dioxygenase, domain 1"/>
    <property type="match status" value="1"/>
</dbReference>
<sequence length="219" mass="23126">MMLTLPIDHVVLLVPDLARAGAAFESAGFHVTAKASHSPAMGTANRCVMLDGTYIELMGIETETPANLAWRRLLEKGQGIRGLAFRSEDIQSSGQSLTQAGIGIEPARHFSRETPYGELRFSVVRIDPVATPGLQCLACQHHTPDRLWLADSMRHGNGATGLASVDIPVVTGLDRLAAAFGGGGIAVSSGDGRLVLTGSAPAHYDLRDACGIVIDMVSR</sequence>
<dbReference type="PANTHER" id="PTHR40265:SF1">
    <property type="entry name" value="GLYOXALASE-LIKE DOMAIN-CONTAINING PROTEIN"/>
    <property type="match status" value="1"/>
</dbReference>
<accession>A0A1C7P5Y7</accession>
<dbReference type="Pfam" id="PF13468">
    <property type="entry name" value="Glyoxalase_3"/>
    <property type="match status" value="1"/>
</dbReference>
<proteinExistence type="predicted"/>
<dbReference type="PANTHER" id="PTHR40265">
    <property type="entry name" value="BLL2707 PROTEIN"/>
    <property type="match status" value="1"/>
</dbReference>
<keyword evidence="3" id="KW-1185">Reference proteome</keyword>
<evidence type="ECO:0000259" key="1">
    <source>
        <dbReference type="Pfam" id="PF13468"/>
    </source>
</evidence>
<evidence type="ECO:0000313" key="2">
    <source>
        <dbReference type="EMBL" id="OBZ95124.1"/>
    </source>
</evidence>
<dbReference type="EMBL" id="LGLV01000007">
    <property type="protein sequence ID" value="OBZ95124.1"/>
    <property type="molecule type" value="Genomic_DNA"/>
</dbReference>
<evidence type="ECO:0000313" key="3">
    <source>
        <dbReference type="Proteomes" id="UP000093111"/>
    </source>
</evidence>
<comment type="caution">
    <text evidence="2">The sequence shown here is derived from an EMBL/GenBank/DDBJ whole genome shotgun (WGS) entry which is preliminary data.</text>
</comment>
<name>A0A1C7P5Y7_9HYPH</name>
<gene>
    <name evidence="2" type="ORF">ADU59_10960</name>
</gene>
<dbReference type="Proteomes" id="UP000093111">
    <property type="component" value="Unassembled WGS sequence"/>
</dbReference>
<dbReference type="AlphaFoldDB" id="A0A1C7P5Y7"/>
<dbReference type="STRING" id="1612624.ADU59_10960"/>
<protein>
    <recommendedName>
        <fullName evidence="1">Glyoxalase-like domain-containing protein</fullName>
    </recommendedName>
</protein>
<dbReference type="InterPro" id="IPR029068">
    <property type="entry name" value="Glyas_Bleomycin-R_OHBP_Dase"/>
</dbReference>
<feature type="domain" description="Glyoxalase-like" evidence="1">
    <location>
        <begin position="7"/>
        <end position="169"/>
    </location>
</feature>
<organism evidence="2 3">
    <name type="scientific">Pararhizobium polonicum</name>
    <dbReference type="NCBI Taxonomy" id="1612624"/>
    <lineage>
        <taxon>Bacteria</taxon>
        <taxon>Pseudomonadati</taxon>
        <taxon>Pseudomonadota</taxon>
        <taxon>Alphaproteobacteria</taxon>
        <taxon>Hyphomicrobiales</taxon>
        <taxon>Rhizobiaceae</taxon>
        <taxon>Rhizobium/Agrobacterium group</taxon>
        <taxon>Pararhizobium</taxon>
    </lineage>
</organism>
<dbReference type="OrthoDB" id="9812467at2"/>
<dbReference type="SUPFAM" id="SSF54593">
    <property type="entry name" value="Glyoxalase/Bleomycin resistance protein/Dihydroxybiphenyl dioxygenase"/>
    <property type="match status" value="1"/>
</dbReference>